<evidence type="ECO:0000313" key="4">
    <source>
        <dbReference type="Proteomes" id="UP000235916"/>
    </source>
</evidence>
<name>A0A2N8KZS2_9BURK</name>
<evidence type="ECO:0008006" key="5">
    <source>
        <dbReference type="Google" id="ProtNLM"/>
    </source>
</evidence>
<keyword evidence="2" id="KW-0732">Signal</keyword>
<comment type="caution">
    <text evidence="3">The sequence shown here is derived from an EMBL/GenBank/DDBJ whole genome shotgun (WGS) entry which is preliminary data.</text>
</comment>
<reference evidence="3 4" key="1">
    <citation type="submission" date="2018-01" db="EMBL/GenBank/DDBJ databases">
        <title>Draft genome sequence of Paucibacter aquatile CR182 isolated from freshwater of the Nakdong River.</title>
        <authorList>
            <person name="Choi A."/>
            <person name="Chung E.J."/>
        </authorList>
    </citation>
    <scope>NUCLEOTIDE SEQUENCE [LARGE SCALE GENOMIC DNA]</scope>
    <source>
        <strain evidence="3 4">CR182</strain>
    </source>
</reference>
<feature type="chain" id="PRO_5014847655" description="Dystroglycan-type cadherin-like domain-containing protein" evidence="2">
    <location>
        <begin position="27"/>
        <end position="155"/>
    </location>
</feature>
<dbReference type="Gene3D" id="2.60.40.10">
    <property type="entry name" value="Immunoglobulins"/>
    <property type="match status" value="1"/>
</dbReference>
<sequence>MRLRCTLPLLLCSLTLLSFNPLLVQAAGGVPQSKPAHKQPLQAKPGAQAVVLPAAVLGRPYARQLPARGGDEALRFLLLSGDLEDAGLTLSPGGLLSGVPTRAGTLGFRAAVLSDAEGGRAATQRFSLKVMAAPQPRLAIPPDHSSRPRSKRTPK</sequence>
<protein>
    <recommendedName>
        <fullName evidence="5">Dystroglycan-type cadherin-like domain-containing protein</fullName>
    </recommendedName>
</protein>
<evidence type="ECO:0000256" key="2">
    <source>
        <dbReference type="SAM" id="SignalP"/>
    </source>
</evidence>
<organism evidence="3 4">
    <name type="scientific">Kinneretia aquatilis</name>
    <dbReference type="NCBI Taxonomy" id="2070761"/>
    <lineage>
        <taxon>Bacteria</taxon>
        <taxon>Pseudomonadati</taxon>
        <taxon>Pseudomonadota</taxon>
        <taxon>Betaproteobacteria</taxon>
        <taxon>Burkholderiales</taxon>
        <taxon>Sphaerotilaceae</taxon>
        <taxon>Roseateles</taxon>
    </lineage>
</organism>
<dbReference type="AlphaFoldDB" id="A0A2N8KZS2"/>
<evidence type="ECO:0000256" key="1">
    <source>
        <dbReference type="SAM" id="MobiDB-lite"/>
    </source>
</evidence>
<keyword evidence="4" id="KW-1185">Reference proteome</keyword>
<gene>
    <name evidence="3" type="ORF">C1O66_16340</name>
</gene>
<dbReference type="EMBL" id="POSP01000003">
    <property type="protein sequence ID" value="PND38940.1"/>
    <property type="molecule type" value="Genomic_DNA"/>
</dbReference>
<accession>A0A2N8KZS2</accession>
<dbReference type="RefSeq" id="WP_102768857.1">
    <property type="nucleotide sequence ID" value="NZ_POSP01000003.1"/>
</dbReference>
<dbReference type="InterPro" id="IPR013783">
    <property type="entry name" value="Ig-like_fold"/>
</dbReference>
<proteinExistence type="predicted"/>
<feature type="region of interest" description="Disordered" evidence="1">
    <location>
        <begin position="134"/>
        <end position="155"/>
    </location>
</feature>
<dbReference type="Proteomes" id="UP000235916">
    <property type="component" value="Unassembled WGS sequence"/>
</dbReference>
<evidence type="ECO:0000313" key="3">
    <source>
        <dbReference type="EMBL" id="PND38940.1"/>
    </source>
</evidence>
<feature type="signal peptide" evidence="2">
    <location>
        <begin position="1"/>
        <end position="26"/>
    </location>
</feature>